<name>I2CR65_NANGC</name>
<reference evidence="2" key="2">
    <citation type="journal article" date="2012" name="Nat. Commun.">
        <title>Draft genome sequence and genetic transformation of the oleaginous alga Nannochloropis gaditana.</title>
        <authorList>
            <person name="Radakovits R."/>
            <person name="Jinkerson R.E."/>
            <person name="Fuerstenberg S.I."/>
            <person name="Tae H."/>
            <person name="Settlage R.E."/>
            <person name="Boore J.L."/>
            <person name="Posewitz M.C."/>
        </authorList>
    </citation>
    <scope>NUCLEOTIDE SEQUENCE</scope>
    <source>
        <strain evidence="2">CCMP526</strain>
    </source>
</reference>
<dbReference type="InterPro" id="IPR048469">
    <property type="entry name" value="YchJ-like_M"/>
</dbReference>
<accession>I2CR65</accession>
<dbReference type="PANTHER" id="PTHR33747">
    <property type="entry name" value="UPF0225 PROTEIN SCO1677"/>
    <property type="match status" value="1"/>
</dbReference>
<dbReference type="AlphaFoldDB" id="I2CR65"/>
<dbReference type="EMBL" id="JU980335">
    <property type="protein sequence ID" value="AFJ69398.1"/>
    <property type="molecule type" value="mRNA"/>
</dbReference>
<feature type="domain" description="YchJ-like middle NTF2-like" evidence="1">
    <location>
        <begin position="128"/>
        <end position="227"/>
    </location>
</feature>
<dbReference type="PANTHER" id="PTHR33747:SF1">
    <property type="entry name" value="ADENYLATE CYCLASE-ASSOCIATED CAP C-TERMINAL DOMAIN-CONTAINING PROTEIN"/>
    <property type="match status" value="1"/>
</dbReference>
<proteinExistence type="evidence at transcript level"/>
<sequence>MSAHAPHGPPRQRNTLLLQSIAVLILARTLYAFVSPTVPSRRSVESLVAHRVVPVLLARVGGGFGFGKKKTLASEVDDLKYFEGTIYSPYPGRRPLPPFESTPCACGSDKSYGQCCFPLHKGEDRASTPEALLRSRYSAYVHGFPRYLLATTHPSSAPMRPKRLKAYLELLEIACSEENLKQLQIGVQEAGATEEEAFITFRVKRHVWMSERSKFLRGEDGGWLFLDEQV</sequence>
<protein>
    <submittedName>
        <fullName evidence="2">Zn-binding protein</fullName>
    </submittedName>
</protein>
<evidence type="ECO:0000313" key="2">
    <source>
        <dbReference type="EMBL" id="AFJ69398.1"/>
    </source>
</evidence>
<dbReference type="SUPFAM" id="SSF54427">
    <property type="entry name" value="NTF2-like"/>
    <property type="match status" value="1"/>
</dbReference>
<organism evidence="2">
    <name type="scientific">Nannochloropsis gaditana (strain CCMP526)</name>
    <name type="common">Green microalga</name>
    <name type="synonym">Microchloropsis gaditana</name>
    <dbReference type="NCBI Taxonomy" id="1093141"/>
    <lineage>
        <taxon>Eukaryota</taxon>
        <taxon>Sar</taxon>
        <taxon>Stramenopiles</taxon>
        <taxon>Ochrophyta</taxon>
        <taxon>Eustigmatophyceae</taxon>
        <taxon>Eustigmatales</taxon>
        <taxon>Monodopsidaceae</taxon>
        <taxon>Nannochloropsis</taxon>
    </lineage>
</organism>
<dbReference type="Pfam" id="PF17775">
    <property type="entry name" value="YchJ_M-like"/>
    <property type="match status" value="1"/>
</dbReference>
<dbReference type="Gene3D" id="3.10.450.50">
    <property type="match status" value="1"/>
</dbReference>
<reference evidence="2" key="1">
    <citation type="journal article" date="2012" name="Bioengineered">
        <title>Additional insights into the genome of the oleaginous model alga Nannochloropsis gaditana.</title>
        <authorList>
            <person name="Jinkerson R.E."/>
            <person name="Radakovits R."/>
            <person name="Posewitz M.C."/>
        </authorList>
    </citation>
    <scope>NUCLEOTIDE SEQUENCE</scope>
    <source>
        <strain evidence="2">CCMP526</strain>
    </source>
</reference>
<evidence type="ECO:0000259" key="1">
    <source>
        <dbReference type="Pfam" id="PF17775"/>
    </source>
</evidence>
<gene>
    <name evidence="2" type="ORF">NGATSA_2020010</name>
</gene>
<dbReference type="InterPro" id="IPR032710">
    <property type="entry name" value="NTF2-like_dom_sf"/>
</dbReference>